<sequence length="153" mass="17981">MWNERSDKMKIPKLRAEVMIVNDEHSKVLVQCDENESFYRFPGGSIEFGETSKEAIIQELIEEYDLKVDVQELAIVNEHIFEWGNENGHHCTLIHWGTVEKIITNEIRHKEHEDIILIWKSLEELQEKPTYPEGIISYLEGDNRNIVQFISSN</sequence>
<reference evidence="2 3" key="1">
    <citation type="submission" date="2017-04" db="EMBL/GenBank/DDBJ databases">
        <title>Complete Genome Sequence of Bacillus thuringiensis type Strain ATCC 10792.</title>
        <authorList>
            <person name="Oh D.-H."/>
            <person name="Park B.-J."/>
            <person name="Shuai W."/>
            <person name="Chelliah R."/>
        </authorList>
    </citation>
    <scope>NUCLEOTIDE SEQUENCE [LARGE SCALE GENOMIC DNA]</scope>
    <source>
        <strain evidence="2 3">ATCC 10792</strain>
    </source>
</reference>
<accession>A0A1W6WNJ8</accession>
<evidence type="ECO:0000313" key="3">
    <source>
        <dbReference type="Proteomes" id="UP000194143"/>
    </source>
</evidence>
<dbReference type="InterPro" id="IPR000086">
    <property type="entry name" value="NUDIX_hydrolase_dom"/>
</dbReference>
<proteinExistence type="predicted"/>
<dbReference type="GeneID" id="67467045"/>
<dbReference type="PANTHER" id="PTHR43736:SF2">
    <property type="entry name" value="MUTT_NUDIX FAMILY PROTEIN"/>
    <property type="match status" value="1"/>
</dbReference>
<gene>
    <name evidence="2" type="ORF">CAB88_14170</name>
</gene>
<dbReference type="PANTHER" id="PTHR43736">
    <property type="entry name" value="ADP-RIBOSE PYROPHOSPHATASE"/>
    <property type="match status" value="1"/>
</dbReference>
<protein>
    <submittedName>
        <fullName evidence="2">DNA mismatch repair protein MutT</fullName>
    </submittedName>
</protein>
<dbReference type="RefSeq" id="WP_003270727.1">
    <property type="nucleotide sequence ID" value="NZ_CP021061.1"/>
</dbReference>
<evidence type="ECO:0000259" key="1">
    <source>
        <dbReference type="PROSITE" id="PS51462"/>
    </source>
</evidence>
<name>A0A1W6WNJ8_BACTU</name>
<organism evidence="2 3">
    <name type="scientific">Bacillus thuringiensis</name>
    <dbReference type="NCBI Taxonomy" id="1428"/>
    <lineage>
        <taxon>Bacteria</taxon>
        <taxon>Bacillati</taxon>
        <taxon>Bacillota</taxon>
        <taxon>Bacilli</taxon>
        <taxon>Bacillales</taxon>
        <taxon>Bacillaceae</taxon>
        <taxon>Bacillus</taxon>
        <taxon>Bacillus cereus group</taxon>
    </lineage>
</organism>
<dbReference type="Proteomes" id="UP000194143">
    <property type="component" value="Chromosome"/>
</dbReference>
<dbReference type="SUPFAM" id="SSF55811">
    <property type="entry name" value="Nudix"/>
    <property type="match status" value="1"/>
</dbReference>
<feature type="domain" description="Nudix hydrolase" evidence="1">
    <location>
        <begin position="12"/>
        <end position="143"/>
    </location>
</feature>
<dbReference type="EMBL" id="CP021061">
    <property type="protein sequence ID" value="ARP58145.1"/>
    <property type="molecule type" value="Genomic_DNA"/>
</dbReference>
<evidence type="ECO:0000313" key="2">
    <source>
        <dbReference type="EMBL" id="ARP58145.1"/>
    </source>
</evidence>
<dbReference type="Pfam" id="PF00293">
    <property type="entry name" value="NUDIX"/>
    <property type="match status" value="1"/>
</dbReference>
<dbReference type="PROSITE" id="PS51462">
    <property type="entry name" value="NUDIX"/>
    <property type="match status" value="1"/>
</dbReference>
<dbReference type="AlphaFoldDB" id="A0A1W6WNJ8"/>
<dbReference type="Gene3D" id="3.90.79.10">
    <property type="entry name" value="Nucleoside Triphosphate Pyrophosphohydrolase"/>
    <property type="match status" value="1"/>
</dbReference>
<keyword evidence="3" id="KW-1185">Reference proteome</keyword>
<dbReference type="InterPro" id="IPR015797">
    <property type="entry name" value="NUDIX_hydrolase-like_dom_sf"/>
</dbReference>